<dbReference type="Proteomes" id="UP001489004">
    <property type="component" value="Unassembled WGS sequence"/>
</dbReference>
<name>A0AAW1Q7K9_9CHLO</name>
<reference evidence="2 3" key="1">
    <citation type="journal article" date="2024" name="Nat. Commun.">
        <title>Phylogenomics reveals the evolutionary origins of lichenization in chlorophyte algae.</title>
        <authorList>
            <person name="Puginier C."/>
            <person name="Libourel C."/>
            <person name="Otte J."/>
            <person name="Skaloud P."/>
            <person name="Haon M."/>
            <person name="Grisel S."/>
            <person name="Petersen M."/>
            <person name="Berrin J.G."/>
            <person name="Delaux P.M."/>
            <person name="Dal Grande F."/>
            <person name="Keller J."/>
        </authorList>
    </citation>
    <scope>NUCLEOTIDE SEQUENCE [LARGE SCALE GENOMIC DNA]</scope>
    <source>
        <strain evidence="2 3">SAG 2043</strain>
    </source>
</reference>
<feature type="compositionally biased region" description="Low complexity" evidence="1">
    <location>
        <begin position="177"/>
        <end position="190"/>
    </location>
</feature>
<feature type="compositionally biased region" description="Basic and acidic residues" evidence="1">
    <location>
        <begin position="448"/>
        <end position="464"/>
    </location>
</feature>
<dbReference type="SUPFAM" id="SSF55277">
    <property type="entry name" value="GYF domain"/>
    <property type="match status" value="1"/>
</dbReference>
<feature type="compositionally biased region" description="Basic and acidic residues" evidence="1">
    <location>
        <begin position="384"/>
        <end position="402"/>
    </location>
</feature>
<feature type="compositionally biased region" description="Basic and acidic residues" evidence="1">
    <location>
        <begin position="366"/>
        <end position="375"/>
    </location>
</feature>
<feature type="compositionally biased region" description="Basic residues" evidence="1">
    <location>
        <begin position="166"/>
        <end position="176"/>
    </location>
</feature>
<comment type="caution">
    <text evidence="2">The sequence shown here is derived from an EMBL/GenBank/DDBJ whole genome shotgun (WGS) entry which is preliminary data.</text>
</comment>
<sequence>MVQAQLSLRGKPDVRLHHFSKAYAVAGCEVAWGKRAQQLTRIQQLCIQRRSCQDSWAYCRTFGAEGKESIAEAVGDAKASGKTEAAAHASKAAGDDKVRSKGDDKDIGSKANGDSKQKREGKAERSSKERRPRSDGKRASKEGSRSRSKGCETSKGREASKDRRASKSPGRKRRASRSPSPRRYTRSPPRGVDRRVRPFPGGLRAGSPPPRGIDRRLGPRGFGLGPPLRGWDAPPGLRPLPFDGPGGYRGYPPDEPWGRRPPLGYGRDRSPPPRGAFDPDYDDPRGRPPPGARFADGLGGGGRYPGAFRDGRPGSPPPAGYERWRRWGPYELPPGERSPPQSADFARSRGLESSGDMRRSPGGGREPSRERDKAGVEVSVHTAPESERRRAGETSSVRDSEKVWSAQSGWDKPPVVREVDQKVSRFADNSRGSVSHPDEHASAGTTTDARDRQQADVQEARSESFSHQSQNRGSLRQEERSTHRSPADVRSPQSGSHTGRSNGVRGSPASRTRGREGLHTEGEVQQSISVHLDRSIDPEEKCWYYIDPQGNTQGACSIVQFHTWIAMMRKDASLKVEYEKFKAVTVWREGMAVRVPLMTLLSSQQSPSPPTTPRADELPSPNRLVA</sequence>
<keyword evidence="3" id="KW-1185">Reference proteome</keyword>
<dbReference type="InterPro" id="IPR035445">
    <property type="entry name" value="GYF-like_dom_sf"/>
</dbReference>
<feature type="region of interest" description="Disordered" evidence="1">
    <location>
        <begin position="85"/>
        <end position="530"/>
    </location>
</feature>
<evidence type="ECO:0000313" key="3">
    <source>
        <dbReference type="Proteomes" id="UP001489004"/>
    </source>
</evidence>
<organism evidence="2 3">
    <name type="scientific">[Myrmecia] bisecta</name>
    <dbReference type="NCBI Taxonomy" id="41462"/>
    <lineage>
        <taxon>Eukaryota</taxon>
        <taxon>Viridiplantae</taxon>
        <taxon>Chlorophyta</taxon>
        <taxon>core chlorophytes</taxon>
        <taxon>Trebouxiophyceae</taxon>
        <taxon>Trebouxiales</taxon>
        <taxon>Trebouxiaceae</taxon>
        <taxon>Myrmecia</taxon>
    </lineage>
</organism>
<feature type="compositionally biased region" description="Basic and acidic residues" evidence="1">
    <location>
        <begin position="414"/>
        <end position="425"/>
    </location>
</feature>
<accession>A0AAW1Q7K9</accession>
<feature type="region of interest" description="Disordered" evidence="1">
    <location>
        <begin position="602"/>
        <end position="626"/>
    </location>
</feature>
<feature type="compositionally biased region" description="Basic and acidic residues" evidence="1">
    <location>
        <begin position="346"/>
        <end position="359"/>
    </location>
</feature>
<dbReference type="Gene3D" id="3.30.1490.40">
    <property type="match status" value="1"/>
</dbReference>
<evidence type="ECO:0000313" key="2">
    <source>
        <dbReference type="EMBL" id="KAK9818170.1"/>
    </source>
</evidence>
<feature type="compositionally biased region" description="Polar residues" evidence="1">
    <location>
        <begin position="491"/>
        <end position="501"/>
    </location>
</feature>
<feature type="compositionally biased region" description="Basic and acidic residues" evidence="1">
    <location>
        <begin position="93"/>
        <end position="165"/>
    </location>
</feature>
<feature type="compositionally biased region" description="Polar residues" evidence="1">
    <location>
        <begin position="465"/>
        <end position="474"/>
    </location>
</feature>
<feature type="compositionally biased region" description="Basic and acidic residues" evidence="1">
    <location>
        <begin position="475"/>
        <end position="487"/>
    </location>
</feature>
<protein>
    <submittedName>
        <fullName evidence="2">Uncharacterized protein</fullName>
    </submittedName>
</protein>
<feature type="compositionally biased region" description="Basic and acidic residues" evidence="1">
    <location>
        <begin position="513"/>
        <end position="522"/>
    </location>
</feature>
<dbReference type="EMBL" id="JALJOR010000004">
    <property type="protein sequence ID" value="KAK9818170.1"/>
    <property type="molecule type" value="Genomic_DNA"/>
</dbReference>
<evidence type="ECO:0000256" key="1">
    <source>
        <dbReference type="SAM" id="MobiDB-lite"/>
    </source>
</evidence>
<proteinExistence type="predicted"/>
<dbReference type="AlphaFoldDB" id="A0AAW1Q7K9"/>
<gene>
    <name evidence="2" type="ORF">WJX72_008172</name>
</gene>